<keyword evidence="2" id="KW-1185">Reference proteome</keyword>
<organism evidence="1 2">
    <name type="scientific">Trifolium medium</name>
    <dbReference type="NCBI Taxonomy" id="97028"/>
    <lineage>
        <taxon>Eukaryota</taxon>
        <taxon>Viridiplantae</taxon>
        <taxon>Streptophyta</taxon>
        <taxon>Embryophyta</taxon>
        <taxon>Tracheophyta</taxon>
        <taxon>Spermatophyta</taxon>
        <taxon>Magnoliopsida</taxon>
        <taxon>eudicotyledons</taxon>
        <taxon>Gunneridae</taxon>
        <taxon>Pentapetalae</taxon>
        <taxon>rosids</taxon>
        <taxon>fabids</taxon>
        <taxon>Fabales</taxon>
        <taxon>Fabaceae</taxon>
        <taxon>Papilionoideae</taxon>
        <taxon>50 kb inversion clade</taxon>
        <taxon>NPAAA clade</taxon>
        <taxon>Hologalegina</taxon>
        <taxon>IRL clade</taxon>
        <taxon>Trifolieae</taxon>
        <taxon>Trifolium</taxon>
    </lineage>
</organism>
<keyword evidence="1" id="KW-0675">Receptor</keyword>
<dbReference type="EMBL" id="LXQA010048101">
    <property type="protein sequence ID" value="MCI02099.1"/>
    <property type="molecule type" value="Genomic_DNA"/>
</dbReference>
<evidence type="ECO:0000313" key="2">
    <source>
        <dbReference type="Proteomes" id="UP000265520"/>
    </source>
</evidence>
<keyword evidence="1" id="KW-0418">Kinase</keyword>
<dbReference type="Proteomes" id="UP000265520">
    <property type="component" value="Unassembled WGS sequence"/>
</dbReference>
<dbReference type="GO" id="GO:0016301">
    <property type="term" value="F:kinase activity"/>
    <property type="evidence" value="ECO:0007669"/>
    <property type="project" value="UniProtKB-KW"/>
</dbReference>
<proteinExistence type="predicted"/>
<comment type="caution">
    <text evidence="1">The sequence shown here is derived from an EMBL/GenBank/DDBJ whole genome shotgun (WGS) entry which is preliminary data.</text>
</comment>
<accession>A0A392NSG3</accession>
<reference evidence="1 2" key="1">
    <citation type="journal article" date="2018" name="Front. Plant Sci.">
        <title>Red Clover (Trifolium pratense) and Zigzag Clover (T. medium) - A Picture of Genomic Similarities and Differences.</title>
        <authorList>
            <person name="Dluhosova J."/>
            <person name="Istvanek J."/>
            <person name="Nedelnik J."/>
            <person name="Repkova J."/>
        </authorList>
    </citation>
    <scope>NUCLEOTIDE SEQUENCE [LARGE SCALE GENOMIC DNA]</scope>
    <source>
        <strain evidence="2">cv. 10/8</strain>
        <tissue evidence="1">Leaf</tissue>
    </source>
</reference>
<sequence>MGELYDLSLDKDMFVADMLVEEEGDKKIIWRWRRRLFQWEEEMVEVCRVLVLGVERKEEEEDRWQWGGECYTVKNTYISLIEGESEELNWTKEADVVMLKLKITYFLIVLFFRWHGERL</sequence>
<dbReference type="AlphaFoldDB" id="A0A392NSG3"/>
<name>A0A392NSG3_9FABA</name>
<keyword evidence="1" id="KW-0808">Transferase</keyword>
<protein>
    <submittedName>
        <fullName evidence="1">Receptor-like protein kinase ANXUR2</fullName>
    </submittedName>
</protein>
<evidence type="ECO:0000313" key="1">
    <source>
        <dbReference type="EMBL" id="MCI02099.1"/>
    </source>
</evidence>